<comment type="similarity">
    <text evidence="1">Belongs to the ABC transporter superfamily. ABCG family. Eye pigment precursor importer (TC 3.A.1.204) subfamily.</text>
</comment>
<accession>A0A8E7D9J1</accession>
<feature type="domain" description="ABC transporter" evidence="4">
    <location>
        <begin position="4"/>
        <end position="97"/>
    </location>
</feature>
<name>A0A8E7D9J1_SALMI</name>
<dbReference type="GO" id="GO:0016887">
    <property type="term" value="F:ATP hydrolysis activity"/>
    <property type="evidence" value="ECO:0007669"/>
    <property type="project" value="InterPro"/>
</dbReference>
<dbReference type="AlphaFoldDB" id="A0A8E7D9J1"/>
<keyword evidence="2" id="KW-0813">Transport</keyword>
<dbReference type="GO" id="GO:0005524">
    <property type="term" value="F:ATP binding"/>
    <property type="evidence" value="ECO:0007669"/>
    <property type="project" value="InterPro"/>
</dbReference>
<proteinExistence type="evidence at transcript level"/>
<dbReference type="PANTHER" id="PTHR48042">
    <property type="entry name" value="ABC TRANSPORTER G FAMILY MEMBER 11"/>
    <property type="match status" value="1"/>
</dbReference>
<dbReference type="InterPro" id="IPR003439">
    <property type="entry name" value="ABC_transporter-like_ATP-bd"/>
</dbReference>
<protein>
    <submittedName>
        <fullName evidence="5">ABC transporter</fullName>
    </submittedName>
</protein>
<dbReference type="PANTHER" id="PTHR48042:SF15">
    <property type="entry name" value="ABC TRANSPORTER G FAMILY MEMBER 13"/>
    <property type="match status" value="1"/>
</dbReference>
<evidence type="ECO:0000259" key="4">
    <source>
        <dbReference type="Pfam" id="PF00005"/>
    </source>
</evidence>
<reference evidence="5" key="1">
    <citation type="journal article" date="2021" name="BMC Genomics">
        <title>Genome-wide analysis of ATP-binding cassette transporter provides insight to genes related to bioactive metabolite transportation in Salvia miltiorrhiza.</title>
        <authorList>
            <person name="Yan L."/>
            <person name="Zhang J."/>
            <person name="Chen H."/>
            <person name="Luo H."/>
        </authorList>
    </citation>
    <scope>NUCLEOTIDE SEQUENCE</scope>
</reference>
<gene>
    <name evidence="5" type="primary">ABCG17</name>
</gene>
<dbReference type="EMBL" id="MW890201">
    <property type="protein sequence ID" value="QVT92323.1"/>
    <property type="molecule type" value="mRNA"/>
</dbReference>
<feature type="compositionally biased region" description="Polar residues" evidence="3">
    <location>
        <begin position="184"/>
        <end position="200"/>
    </location>
</feature>
<feature type="region of interest" description="Disordered" evidence="3">
    <location>
        <begin position="180"/>
        <end position="200"/>
    </location>
</feature>
<dbReference type="InterPro" id="IPR052215">
    <property type="entry name" value="Plant_ABCG"/>
</dbReference>
<organism evidence="5">
    <name type="scientific">Salvia miltiorrhiza</name>
    <name type="common">Chinese sage</name>
    <dbReference type="NCBI Taxonomy" id="226208"/>
    <lineage>
        <taxon>Eukaryota</taxon>
        <taxon>Viridiplantae</taxon>
        <taxon>Streptophyta</taxon>
        <taxon>Embryophyta</taxon>
        <taxon>Tracheophyta</taxon>
        <taxon>Spermatophyta</taxon>
        <taxon>Magnoliopsida</taxon>
        <taxon>eudicotyledons</taxon>
        <taxon>Gunneridae</taxon>
        <taxon>Pentapetalae</taxon>
        <taxon>asterids</taxon>
        <taxon>lamiids</taxon>
        <taxon>Lamiales</taxon>
        <taxon>Lamiaceae</taxon>
        <taxon>Nepetoideae</taxon>
        <taxon>Mentheae</taxon>
        <taxon>Salviinae</taxon>
        <taxon>Salvia</taxon>
        <taxon>Salvia incertae sedis</taxon>
    </lineage>
</organism>
<evidence type="ECO:0000256" key="1">
    <source>
        <dbReference type="ARBA" id="ARBA00005814"/>
    </source>
</evidence>
<dbReference type="Pfam" id="PF00005">
    <property type="entry name" value="ABC_tran"/>
    <property type="match status" value="1"/>
</dbReference>
<sequence>MCNSAYVTQEDVLLGTLTVKETIAYSASLRLPSNITKDEMADIIQNTIAELGLEDCADHLIGNWHLRGISGGEKKRLSIALEIITQPLLLFLDEPTSGLDSASAFFVAQALRNVARRGRTIITSIHQPSSEVFSLFDDLLLLSSGQTIYFGEAQPALERPPAAAPPPPSLRLVCPPHLRPTNVFPPNSRNPRNSATKATSFRSQLKLVGPVLSDLAKAEKPPPTLPFTELRRQQREGGGREGRKKGERWVVKHKIQKNARKIIEHIHCENQTESLRSCVKIPKLLKTKSKDKGCEGAQWWSETLAVERPEYYRRTETDARARGVRELSGDRESGVVEGTRAVVAADRRQAD</sequence>
<evidence type="ECO:0000256" key="3">
    <source>
        <dbReference type="SAM" id="MobiDB-lite"/>
    </source>
</evidence>
<evidence type="ECO:0000256" key="2">
    <source>
        <dbReference type="ARBA" id="ARBA00022448"/>
    </source>
</evidence>
<evidence type="ECO:0000313" key="5">
    <source>
        <dbReference type="EMBL" id="QVT92323.1"/>
    </source>
</evidence>